<keyword evidence="6" id="KW-0325">Glycoprotein</keyword>
<dbReference type="InterPro" id="IPR018954">
    <property type="entry name" value="Betagal_dom2"/>
</dbReference>
<keyword evidence="7 8" id="KW-0326">Glycosidase</keyword>
<dbReference type="GO" id="GO:0005975">
    <property type="term" value="P:carbohydrate metabolic process"/>
    <property type="evidence" value="ECO:0007669"/>
    <property type="project" value="InterPro"/>
</dbReference>
<dbReference type="SUPFAM" id="SSF51445">
    <property type="entry name" value="(Trans)glycosidases"/>
    <property type="match status" value="1"/>
</dbReference>
<dbReference type="GO" id="GO:0004565">
    <property type="term" value="F:beta-galactosidase activity"/>
    <property type="evidence" value="ECO:0007669"/>
    <property type="project" value="UniProtKB-EC"/>
</dbReference>
<dbReference type="InterPro" id="IPR036833">
    <property type="entry name" value="BetaGal_dom3_sf"/>
</dbReference>
<accession>A0A8H5GFI8</accession>
<dbReference type="PRINTS" id="PR00742">
    <property type="entry name" value="GLHYDRLASE35"/>
</dbReference>
<dbReference type="Pfam" id="PF13363">
    <property type="entry name" value="BetaGal_dom3"/>
    <property type="match status" value="1"/>
</dbReference>
<feature type="domain" description="Beta-galactosidase" evidence="11">
    <location>
        <begin position="379"/>
        <end position="567"/>
    </location>
</feature>
<keyword evidence="13" id="KW-1185">Reference proteome</keyword>
<dbReference type="InterPro" id="IPR008979">
    <property type="entry name" value="Galactose-bd-like_sf"/>
</dbReference>
<dbReference type="Gene3D" id="2.102.20.10">
    <property type="entry name" value="Beta-galactosidase, domain 2"/>
    <property type="match status" value="1"/>
</dbReference>
<proteinExistence type="inferred from homology"/>
<dbReference type="InterPro" id="IPR001944">
    <property type="entry name" value="Glycoside_Hdrlase_35"/>
</dbReference>
<dbReference type="Gene3D" id="2.60.390.10">
    <property type="entry name" value="Beta-galactosidase, domain 3"/>
    <property type="match status" value="1"/>
</dbReference>
<evidence type="ECO:0000313" key="13">
    <source>
        <dbReference type="Proteomes" id="UP000559027"/>
    </source>
</evidence>
<dbReference type="Gene3D" id="2.60.120.260">
    <property type="entry name" value="Galactose-binding domain-like"/>
    <property type="match status" value="2"/>
</dbReference>
<dbReference type="Pfam" id="PF10435">
    <property type="entry name" value="BetaGal_dom2"/>
    <property type="match status" value="1"/>
</dbReference>
<comment type="catalytic activity">
    <reaction evidence="1 8">
        <text>Hydrolysis of terminal non-reducing beta-D-galactose residues in beta-D-galactosides.</text>
        <dbReference type="EC" id="3.2.1.23"/>
    </reaction>
</comment>
<name>A0A8H5GFI8_9AGAR</name>
<evidence type="ECO:0000259" key="11">
    <source>
        <dbReference type="SMART" id="SM01029"/>
    </source>
</evidence>
<dbReference type="InterPro" id="IPR025972">
    <property type="entry name" value="BetaGal_dom3"/>
</dbReference>
<feature type="signal peptide" evidence="10">
    <location>
        <begin position="1"/>
        <end position="19"/>
    </location>
</feature>
<dbReference type="InterPro" id="IPR037110">
    <property type="entry name" value="Betagal_dom2_sf"/>
</dbReference>
<dbReference type="Proteomes" id="UP000559027">
    <property type="component" value="Unassembled WGS sequence"/>
</dbReference>
<dbReference type="EC" id="3.2.1.23" evidence="3 8"/>
<evidence type="ECO:0000256" key="5">
    <source>
        <dbReference type="ARBA" id="ARBA00022801"/>
    </source>
</evidence>
<dbReference type="Pfam" id="PF01301">
    <property type="entry name" value="Glyco_hydro_35"/>
    <property type="match status" value="1"/>
</dbReference>
<dbReference type="SUPFAM" id="SSF49785">
    <property type="entry name" value="Galactose-binding domain-like"/>
    <property type="match status" value="2"/>
</dbReference>
<evidence type="ECO:0000256" key="9">
    <source>
        <dbReference type="RuleBase" id="RU003679"/>
    </source>
</evidence>
<evidence type="ECO:0000256" key="10">
    <source>
        <dbReference type="SAM" id="SignalP"/>
    </source>
</evidence>
<evidence type="ECO:0000256" key="1">
    <source>
        <dbReference type="ARBA" id="ARBA00001412"/>
    </source>
</evidence>
<dbReference type="AlphaFoldDB" id="A0A8H5GFI8"/>
<sequence length="990" mass="109180">MRLQTSNFLTLLCAAAAAAFPRSEIKLPRQSSSLQDIVTWDEYSLKINGERLMIFSGEVHPFRNPVQSLHLDVLQKIKSMGFNTVSIYVHWGLLEPKRGNISFEGFRDLQPFFDAAQKAGLYVIARPGPYINAETAGGGLPGWGTYTPGLWRTDNQSYVEAYQPYIKAVGELIAKNQITNGGPVILVQAENEYSGFWPPYSEDLDYEAQLLKDLRDAGIVVPTTTNDAWPGGHFTGVDIYGYDSYPNGFNCANPHSWLSDAVPEYFWGAHQEWNPEDPNAVYEFQGGAFDGWGGAGYDLCSVLTGPEFERVFYKNQYALSTTILNLYMTFGGTNWGGIAHPGVYTSYDYGAAISESRILREKYYEIKLQANFLAVSPAYLTSQPQNIYSTSGSFTGNSALKTTQTRDVVGNKAVFYVVRQADASSFDAQTYKFTVPTSAGTIEAPTLGGSLTLNGKDSKIHVVDYSAGSTTLLYSTGEIFTWATIDGQDNIFLYGDEGELHETAFILPTSSETRPSAKVVSGSGSIRQQVLPSGALAVQYTTSGQTVLQIGPKLRVFILDRVSAYQFWVLHPPTEGRFASYSTKNPVIVKGGYLLRTASVSNGKLALSGDLNDTTTFEVIAPVASSRIVTFNGEKLDTKKTAYGTLTASRTPHLPDVKMPDLESLTWKTADSLPEITPSYSDEKWTVADLDTTFNEWTWGTPQVLFSSPYGYHTGNMLWRAHFTSTGQETGFYANMSGGLAFAYSMWLDSNFIGSWAGDAPHEMYNQTLKFPSTLTTGSSHILTILMDHMGIEQNWAGASDWFRIPRGVLNYAFEGSPETNVTIWKLTGNLGGESYADHTRGPLNEGWHLPGFDDSRWAHSKPTEGISKPGVVFYRTTFDLNIPHGLDYPLAFTFTNSTTNPHFRAKLYVNGYQFGRYTNHIGPQKEFPVPQGILNYNGKNTLAVSLWATDAGGAKVDSLHLVLRHKVETSFGPIINAPAPGWTRRANAY</sequence>
<evidence type="ECO:0000256" key="4">
    <source>
        <dbReference type="ARBA" id="ARBA00022729"/>
    </source>
</evidence>
<feature type="chain" id="PRO_5034654785" description="Beta-galactosidase" evidence="10">
    <location>
        <begin position="20"/>
        <end position="990"/>
    </location>
</feature>
<reference evidence="12 13" key="1">
    <citation type="journal article" date="2020" name="ISME J.">
        <title>Uncovering the hidden diversity of litter-decomposition mechanisms in mushroom-forming fungi.</title>
        <authorList>
            <person name="Floudas D."/>
            <person name="Bentzer J."/>
            <person name="Ahren D."/>
            <person name="Johansson T."/>
            <person name="Persson P."/>
            <person name="Tunlid A."/>
        </authorList>
    </citation>
    <scope>NUCLEOTIDE SEQUENCE [LARGE SCALE GENOMIC DNA]</scope>
    <source>
        <strain evidence="12 13">CBS 146.42</strain>
    </source>
</reference>
<evidence type="ECO:0000313" key="12">
    <source>
        <dbReference type="EMBL" id="KAF5364078.1"/>
    </source>
</evidence>
<keyword evidence="5 8" id="KW-0378">Hydrolase</keyword>
<dbReference type="SUPFAM" id="SSF51011">
    <property type="entry name" value="Glycosyl hydrolase domain"/>
    <property type="match status" value="1"/>
</dbReference>
<dbReference type="Pfam" id="PF13364">
    <property type="entry name" value="BetaGal_ABD2"/>
    <property type="match status" value="2"/>
</dbReference>
<dbReference type="InterPro" id="IPR025300">
    <property type="entry name" value="BetaGal_jelly_roll_dom"/>
</dbReference>
<dbReference type="FunFam" id="3.20.20.80:FF:000040">
    <property type="entry name" value="Beta-galactosidase A"/>
    <property type="match status" value="1"/>
</dbReference>
<dbReference type="SUPFAM" id="SSF117100">
    <property type="entry name" value="Beta-galactosidase LacA, domain 3"/>
    <property type="match status" value="1"/>
</dbReference>
<evidence type="ECO:0000256" key="3">
    <source>
        <dbReference type="ARBA" id="ARBA00012756"/>
    </source>
</evidence>
<comment type="similarity">
    <text evidence="2 9">Belongs to the glycosyl hydrolase 35 family.</text>
</comment>
<dbReference type="PANTHER" id="PTHR23421">
    <property type="entry name" value="BETA-GALACTOSIDASE RELATED"/>
    <property type="match status" value="1"/>
</dbReference>
<comment type="caution">
    <text evidence="12">The sequence shown here is derived from an EMBL/GenBank/DDBJ whole genome shotgun (WGS) entry which is preliminary data.</text>
</comment>
<evidence type="ECO:0000256" key="6">
    <source>
        <dbReference type="ARBA" id="ARBA00023180"/>
    </source>
</evidence>
<evidence type="ECO:0000256" key="2">
    <source>
        <dbReference type="ARBA" id="ARBA00009809"/>
    </source>
</evidence>
<organism evidence="12 13">
    <name type="scientific">Leucocoprinus leucothites</name>
    <dbReference type="NCBI Taxonomy" id="201217"/>
    <lineage>
        <taxon>Eukaryota</taxon>
        <taxon>Fungi</taxon>
        <taxon>Dikarya</taxon>
        <taxon>Basidiomycota</taxon>
        <taxon>Agaricomycotina</taxon>
        <taxon>Agaricomycetes</taxon>
        <taxon>Agaricomycetidae</taxon>
        <taxon>Agaricales</taxon>
        <taxon>Agaricineae</taxon>
        <taxon>Agaricaceae</taxon>
        <taxon>Leucocoprinus</taxon>
    </lineage>
</organism>
<dbReference type="PROSITE" id="PS01182">
    <property type="entry name" value="GLYCOSYL_HYDROL_F35"/>
    <property type="match status" value="1"/>
</dbReference>
<dbReference type="InterPro" id="IPR031330">
    <property type="entry name" value="Gly_Hdrlase_35_cat"/>
</dbReference>
<dbReference type="EMBL" id="JAACJO010000001">
    <property type="protein sequence ID" value="KAF5364078.1"/>
    <property type="molecule type" value="Genomic_DNA"/>
</dbReference>
<gene>
    <name evidence="12" type="ORF">D9756_000574</name>
</gene>
<dbReference type="SMART" id="SM01029">
    <property type="entry name" value="BetaGal_dom2"/>
    <property type="match status" value="1"/>
</dbReference>
<keyword evidence="4 10" id="KW-0732">Signal</keyword>
<dbReference type="Gene3D" id="3.20.20.80">
    <property type="entry name" value="Glycosidases"/>
    <property type="match status" value="1"/>
</dbReference>
<dbReference type="InterPro" id="IPR017853">
    <property type="entry name" value="GH"/>
</dbReference>
<evidence type="ECO:0000256" key="8">
    <source>
        <dbReference type="RuleBase" id="RU000675"/>
    </source>
</evidence>
<dbReference type="OrthoDB" id="1657402at2759"/>
<protein>
    <recommendedName>
        <fullName evidence="3 8">Beta-galactosidase</fullName>
        <ecNumber evidence="3 8">3.2.1.23</ecNumber>
    </recommendedName>
</protein>
<dbReference type="InterPro" id="IPR019801">
    <property type="entry name" value="Glyco_hydro_35_CS"/>
</dbReference>
<evidence type="ECO:0000256" key="7">
    <source>
        <dbReference type="ARBA" id="ARBA00023295"/>
    </source>
</evidence>